<feature type="compositionally biased region" description="Basic residues" evidence="1">
    <location>
        <begin position="168"/>
        <end position="177"/>
    </location>
</feature>
<evidence type="ECO:0000313" key="2">
    <source>
        <dbReference type="EMBL" id="CAD9322044.1"/>
    </source>
</evidence>
<dbReference type="GO" id="GO:0015937">
    <property type="term" value="P:coenzyme A biosynthetic process"/>
    <property type="evidence" value="ECO:0007669"/>
    <property type="project" value="InterPro"/>
</dbReference>
<feature type="region of interest" description="Disordered" evidence="1">
    <location>
        <begin position="119"/>
        <end position="181"/>
    </location>
</feature>
<evidence type="ECO:0008006" key="3">
    <source>
        <dbReference type="Google" id="ProtNLM"/>
    </source>
</evidence>
<evidence type="ECO:0000256" key="1">
    <source>
        <dbReference type="SAM" id="MobiDB-lite"/>
    </source>
</evidence>
<dbReference type="PANTHER" id="PTHR12280:SF30">
    <property type="entry name" value="FUMBLE"/>
    <property type="match status" value="1"/>
</dbReference>
<dbReference type="GO" id="GO:0004594">
    <property type="term" value="F:pantothenate kinase activity"/>
    <property type="evidence" value="ECO:0007669"/>
    <property type="project" value="TreeGrafter"/>
</dbReference>
<proteinExistence type="predicted"/>
<dbReference type="AlphaFoldDB" id="A0A7S2E8T7"/>
<dbReference type="InterPro" id="IPR043129">
    <property type="entry name" value="ATPase_NBD"/>
</dbReference>
<protein>
    <recommendedName>
        <fullName evidence="3">Pantothenate kinase</fullName>
    </recommendedName>
</protein>
<dbReference type="EMBL" id="HBGN01010627">
    <property type="protein sequence ID" value="CAD9322044.1"/>
    <property type="molecule type" value="Transcribed_RNA"/>
</dbReference>
<dbReference type="SUPFAM" id="SSF53067">
    <property type="entry name" value="Actin-like ATPase domain"/>
    <property type="match status" value="1"/>
</dbReference>
<dbReference type="Gene3D" id="3.30.420.40">
    <property type="match status" value="1"/>
</dbReference>
<feature type="compositionally biased region" description="Basic and acidic residues" evidence="1">
    <location>
        <begin position="125"/>
        <end position="134"/>
    </location>
</feature>
<dbReference type="GO" id="GO:0005829">
    <property type="term" value="C:cytosol"/>
    <property type="evidence" value="ECO:0007669"/>
    <property type="project" value="TreeGrafter"/>
</dbReference>
<reference evidence="2" key="1">
    <citation type="submission" date="2021-01" db="EMBL/GenBank/DDBJ databases">
        <authorList>
            <person name="Corre E."/>
            <person name="Pelletier E."/>
            <person name="Niang G."/>
            <person name="Scheremetjew M."/>
            <person name="Finn R."/>
            <person name="Kale V."/>
            <person name="Holt S."/>
            <person name="Cochrane G."/>
            <person name="Meng A."/>
            <person name="Brown T."/>
            <person name="Cohen L."/>
        </authorList>
    </citation>
    <scope>NUCLEOTIDE SEQUENCE</scope>
    <source>
        <strain evidence="2">Pop2</strain>
    </source>
</reference>
<feature type="compositionally biased region" description="Basic and acidic residues" evidence="1">
    <location>
        <begin position="143"/>
        <end position="157"/>
    </location>
</feature>
<name>A0A7S2E8T7_9STRA</name>
<organism evidence="2">
    <name type="scientific">Ditylum brightwellii</name>
    <dbReference type="NCBI Taxonomy" id="49249"/>
    <lineage>
        <taxon>Eukaryota</taxon>
        <taxon>Sar</taxon>
        <taxon>Stramenopiles</taxon>
        <taxon>Ochrophyta</taxon>
        <taxon>Bacillariophyta</taxon>
        <taxon>Mediophyceae</taxon>
        <taxon>Lithodesmiophycidae</taxon>
        <taxon>Lithodesmiales</taxon>
        <taxon>Lithodesmiaceae</taxon>
        <taxon>Ditylum</taxon>
    </lineage>
</organism>
<gene>
    <name evidence="2" type="ORF">DBRI1063_LOCUS6820</name>
</gene>
<dbReference type="GO" id="GO:0005524">
    <property type="term" value="F:ATP binding"/>
    <property type="evidence" value="ECO:0007669"/>
    <property type="project" value="InterPro"/>
</dbReference>
<dbReference type="GO" id="GO:0005634">
    <property type="term" value="C:nucleus"/>
    <property type="evidence" value="ECO:0007669"/>
    <property type="project" value="TreeGrafter"/>
</dbReference>
<accession>A0A7S2E8T7</accession>
<dbReference type="PANTHER" id="PTHR12280">
    <property type="entry name" value="PANTOTHENATE KINASE"/>
    <property type="match status" value="1"/>
</dbReference>
<sequence>MKKLGLPANIVASSFGKLVAKPNPAEGLGEEDLAHAILLMVTNNIGQVAYLNATLHHTKRIFFVGNFLRHNLISQRRLSYAINYWSKGNMEALFLEHEGYFGALGAFLLSQGITHEDYSGGGGGTKHESGKNSTKDSSGTNTREYKESHYDRKKNDDSCDVNENDVHHHTHHHHHHHQESLSVHLYNQTFTHQQQQQFDTTHHHHPLY</sequence>
<dbReference type="Pfam" id="PF03630">
    <property type="entry name" value="Fumble"/>
    <property type="match status" value="1"/>
</dbReference>
<dbReference type="InterPro" id="IPR004567">
    <property type="entry name" value="Type_II_PanK"/>
</dbReference>